<dbReference type="PANTHER" id="PTHR31614:SF28">
    <property type="entry name" value="OS05G0220300 PROTEIN"/>
    <property type="match status" value="1"/>
</dbReference>
<proteinExistence type="inferred from homology"/>
<dbReference type="EnsemblPlants" id="ORUFI05G08150.1">
    <property type="protein sequence ID" value="ORUFI05G08150.1"/>
    <property type="gene ID" value="ORUFI05G08150"/>
</dbReference>
<reference evidence="3" key="2">
    <citation type="submission" date="2015-06" db="UniProtKB">
        <authorList>
            <consortium name="EnsemblPlants"/>
        </authorList>
    </citation>
    <scope>IDENTIFICATION</scope>
</reference>
<dbReference type="eggNOG" id="ENOG502R3CB">
    <property type="taxonomic scope" value="Eukaryota"/>
</dbReference>
<evidence type="ECO:0000256" key="1">
    <source>
        <dbReference type="ARBA" id="ARBA00010049"/>
    </source>
</evidence>
<comment type="similarity">
    <text evidence="1">Belongs to the Ole e I family.</text>
</comment>
<keyword evidence="4" id="KW-1185">Reference proteome</keyword>
<dbReference type="Proteomes" id="UP000008022">
    <property type="component" value="Unassembled WGS sequence"/>
</dbReference>
<evidence type="ECO:0000313" key="3">
    <source>
        <dbReference type="EnsemblPlants" id="ORUFI05G08150.1"/>
    </source>
</evidence>
<accession>A0A0E0PJ39</accession>
<protein>
    <submittedName>
        <fullName evidence="3">Uncharacterized protein</fullName>
    </submittedName>
</protein>
<keyword evidence="2" id="KW-1015">Disulfide bond</keyword>
<dbReference type="InterPro" id="IPR006041">
    <property type="entry name" value="Pollen_Ole_e1_allergen"/>
</dbReference>
<dbReference type="Gramene" id="ORUFI05G08150.1">
    <property type="protein sequence ID" value="ORUFI05G08150.1"/>
    <property type="gene ID" value="ORUFI05G08150"/>
</dbReference>
<reference evidence="4" key="1">
    <citation type="submission" date="2013-06" db="EMBL/GenBank/DDBJ databases">
        <authorList>
            <person name="Zhao Q."/>
        </authorList>
    </citation>
    <scope>NUCLEOTIDE SEQUENCE</scope>
    <source>
        <strain evidence="4">cv. W1943</strain>
    </source>
</reference>
<evidence type="ECO:0000313" key="4">
    <source>
        <dbReference type="Proteomes" id="UP000008022"/>
    </source>
</evidence>
<dbReference type="PANTHER" id="PTHR31614">
    <property type="entry name" value="PROTEIN DOWNSTREAM OF FLC-RELATED"/>
    <property type="match status" value="1"/>
</dbReference>
<organism evidence="3 4">
    <name type="scientific">Oryza rufipogon</name>
    <name type="common">Brownbeard rice</name>
    <name type="synonym">Asian wild rice</name>
    <dbReference type="NCBI Taxonomy" id="4529"/>
    <lineage>
        <taxon>Eukaryota</taxon>
        <taxon>Viridiplantae</taxon>
        <taxon>Streptophyta</taxon>
        <taxon>Embryophyta</taxon>
        <taxon>Tracheophyta</taxon>
        <taxon>Spermatophyta</taxon>
        <taxon>Magnoliopsida</taxon>
        <taxon>Liliopsida</taxon>
        <taxon>Poales</taxon>
        <taxon>Poaceae</taxon>
        <taxon>BOP clade</taxon>
        <taxon>Oryzoideae</taxon>
        <taxon>Oryzeae</taxon>
        <taxon>Oryzinae</taxon>
        <taxon>Oryza</taxon>
    </lineage>
</organism>
<sequence>MDIYIYRSNSADGVCRHFETQQLHHKAEATVNEWGWYKMEVSEDHREEICEVVLLRSPEPECAEIERFRDRSRVALTGNNGIKQGGLWYANPIAFFRKDPLPNFAPTTSTMTTPRTETDSFIHPSLHFKISISSYVSRKIYVSRLLRFLFGPQNRYRPVSTKEIM</sequence>
<dbReference type="OMA" id="TDSFIHP"/>
<name>A0A0E0PJ39_ORYRU</name>
<dbReference type="HOGENOM" id="CLU_137720_0_0_1"/>
<dbReference type="AlphaFoldDB" id="A0A0E0PJ39"/>
<dbReference type="Pfam" id="PF01190">
    <property type="entry name" value="Pollen_Ole_e_1"/>
    <property type="match status" value="1"/>
</dbReference>
<evidence type="ECO:0000256" key="2">
    <source>
        <dbReference type="ARBA" id="ARBA00023157"/>
    </source>
</evidence>